<sequence>MGRVTPSLYDSLCHAVGDLDLATAAKHLTTSPWSSNGALTSRLTAAFEEWEGAFEPPALMGAGRLRPLVTGQHGVHHVASPRPYSPYDDEWDEATAPTRSLHWYFNDPGRGDTSGHRVPLSAFLDQVKHYLLYSDAIAFEFPEPGSRLTSTTQLARLLRLCHALEPLLRDDIVVLVPNNRTRPEALADAERTGWDEFRALYTESAADDPLGPLSHPYTAMPAEWFSSDLRDQRFQATAEPLVSALTQLDHYGQVFDLHTDAGDLALLRAMLRRSALSPDRVTKAQRAQQGLILKDLSTLSLPIGTLAPADIVAIRSHGQFEAFRTALRRSIAQVAQRDYSEFFDPRAQALTEIQDELRAAEDRARREVRNSKWLRTTMLDSTELTVVSGLGAAGALLASPLFGAGLAAGGFFATKMLQWLRGRPAKEDKAFARHIAVFDG</sequence>
<proteinExistence type="predicted"/>
<dbReference type="Proteomes" id="UP000542813">
    <property type="component" value="Unassembled WGS sequence"/>
</dbReference>
<name>A0A7W9LNL0_9ACTN</name>
<dbReference type="EMBL" id="JACHMM010000001">
    <property type="protein sequence ID" value="MBB5790391.1"/>
    <property type="molecule type" value="Genomic_DNA"/>
</dbReference>
<evidence type="ECO:0000256" key="1">
    <source>
        <dbReference type="SAM" id="Phobius"/>
    </source>
</evidence>
<gene>
    <name evidence="2" type="ORF">HD601_004966</name>
</gene>
<keyword evidence="1" id="KW-1133">Transmembrane helix</keyword>
<evidence type="ECO:0000313" key="2">
    <source>
        <dbReference type="EMBL" id="MBB5790391.1"/>
    </source>
</evidence>
<comment type="caution">
    <text evidence="2">The sequence shown here is derived from an EMBL/GenBank/DDBJ whole genome shotgun (WGS) entry which is preliminary data.</text>
</comment>
<reference evidence="2 3" key="1">
    <citation type="submission" date="2020-08" db="EMBL/GenBank/DDBJ databases">
        <title>Sequencing the genomes of 1000 actinobacteria strains.</title>
        <authorList>
            <person name="Klenk H.-P."/>
        </authorList>
    </citation>
    <scope>NUCLEOTIDE SEQUENCE [LARGE SCALE GENOMIC DNA]</scope>
    <source>
        <strain evidence="2 3">DSM 102122</strain>
    </source>
</reference>
<keyword evidence="3" id="KW-1185">Reference proteome</keyword>
<keyword evidence="1" id="KW-0812">Transmembrane</keyword>
<keyword evidence="1" id="KW-0472">Membrane</keyword>
<feature type="transmembrane region" description="Helical" evidence="1">
    <location>
        <begin position="390"/>
        <end position="413"/>
    </location>
</feature>
<accession>A0A7W9LNL0</accession>
<protein>
    <submittedName>
        <fullName evidence="2">Uncharacterized protein</fullName>
    </submittedName>
</protein>
<dbReference type="RefSeq" id="WP_184826415.1">
    <property type="nucleotide sequence ID" value="NZ_JACHMM010000001.1"/>
</dbReference>
<evidence type="ECO:0000313" key="3">
    <source>
        <dbReference type="Proteomes" id="UP000542813"/>
    </source>
</evidence>
<organism evidence="2 3">
    <name type="scientific">Jiangella mangrovi</name>
    <dbReference type="NCBI Taxonomy" id="1524084"/>
    <lineage>
        <taxon>Bacteria</taxon>
        <taxon>Bacillati</taxon>
        <taxon>Actinomycetota</taxon>
        <taxon>Actinomycetes</taxon>
        <taxon>Jiangellales</taxon>
        <taxon>Jiangellaceae</taxon>
        <taxon>Jiangella</taxon>
    </lineage>
</organism>
<dbReference type="AlphaFoldDB" id="A0A7W9LNL0"/>